<feature type="compositionally biased region" description="Polar residues" evidence="1">
    <location>
        <begin position="69"/>
        <end position="81"/>
    </location>
</feature>
<protein>
    <recommendedName>
        <fullName evidence="4">Bromodomain protein 4 C-terminal domain-containing protein</fullName>
    </recommendedName>
</protein>
<organism evidence="2 3">
    <name type="scientific">Ranitomeya imitator</name>
    <name type="common">mimic poison frog</name>
    <dbReference type="NCBI Taxonomy" id="111125"/>
    <lineage>
        <taxon>Eukaryota</taxon>
        <taxon>Metazoa</taxon>
        <taxon>Chordata</taxon>
        <taxon>Craniata</taxon>
        <taxon>Vertebrata</taxon>
        <taxon>Euteleostomi</taxon>
        <taxon>Amphibia</taxon>
        <taxon>Batrachia</taxon>
        <taxon>Anura</taxon>
        <taxon>Neobatrachia</taxon>
        <taxon>Hyloidea</taxon>
        <taxon>Dendrobatidae</taxon>
        <taxon>Dendrobatinae</taxon>
        <taxon>Ranitomeya</taxon>
    </lineage>
</organism>
<name>A0ABN9LKM1_9NEOB</name>
<dbReference type="InterPro" id="IPR033184">
    <property type="entry name" value="PRRC2"/>
</dbReference>
<feature type="compositionally biased region" description="Basic and acidic residues" evidence="1">
    <location>
        <begin position="204"/>
        <end position="214"/>
    </location>
</feature>
<evidence type="ECO:0000313" key="2">
    <source>
        <dbReference type="EMBL" id="CAJ0943067.1"/>
    </source>
</evidence>
<keyword evidence="3" id="KW-1185">Reference proteome</keyword>
<feature type="compositionally biased region" description="Basic and acidic residues" evidence="1">
    <location>
        <begin position="33"/>
        <end position="46"/>
    </location>
</feature>
<evidence type="ECO:0008006" key="4">
    <source>
        <dbReference type="Google" id="ProtNLM"/>
    </source>
</evidence>
<dbReference type="Proteomes" id="UP001176940">
    <property type="component" value="Unassembled WGS sequence"/>
</dbReference>
<feature type="region of interest" description="Disordered" evidence="1">
    <location>
        <begin position="194"/>
        <end position="214"/>
    </location>
</feature>
<evidence type="ECO:0000313" key="3">
    <source>
        <dbReference type="Proteomes" id="UP001176940"/>
    </source>
</evidence>
<gene>
    <name evidence="2" type="ORF">RIMI_LOCUS9820317</name>
</gene>
<feature type="compositionally biased region" description="Basic and acidic residues" evidence="1">
    <location>
        <begin position="59"/>
        <end position="68"/>
    </location>
</feature>
<feature type="compositionally biased region" description="Polar residues" evidence="1">
    <location>
        <begin position="47"/>
        <end position="57"/>
    </location>
</feature>
<dbReference type="EMBL" id="CAUEEQ010020704">
    <property type="protein sequence ID" value="CAJ0943067.1"/>
    <property type="molecule type" value="Genomic_DNA"/>
</dbReference>
<comment type="caution">
    <text evidence="2">The sequence shown here is derived from an EMBL/GenBank/DDBJ whole genome shotgun (WGS) entry which is preliminary data.</text>
</comment>
<proteinExistence type="predicted"/>
<dbReference type="PANTHER" id="PTHR14038">
    <property type="entry name" value="BAT2 HLA-B-ASSOCIATED TRANSCRIPT 2"/>
    <property type="match status" value="1"/>
</dbReference>
<feature type="non-terminal residue" evidence="2">
    <location>
        <position position="214"/>
    </location>
</feature>
<sequence>MKAPRKRFYGAQSEVDYTEQLNFSDDDEQSPCQKEKSESWDDRISKTEQAQSKSSENFEICKELEDRSANTSQAPTGQNSLLGKGPPPDTQDRRQMPPSLLSLDKTIPPLLQPKSAPQQHPSQGRPGASARSVPLPSRPSEDEIWKQRRRQQAELSAAVERARKRREDEERRMEEQRKAACAEKLKRLNEKFAAAASVPSTEKPASEKALDEKP</sequence>
<reference evidence="2" key="1">
    <citation type="submission" date="2023-07" db="EMBL/GenBank/DDBJ databases">
        <authorList>
            <person name="Stuckert A."/>
        </authorList>
    </citation>
    <scope>NUCLEOTIDE SEQUENCE</scope>
</reference>
<evidence type="ECO:0000256" key="1">
    <source>
        <dbReference type="SAM" id="MobiDB-lite"/>
    </source>
</evidence>
<accession>A0ABN9LKM1</accession>
<feature type="compositionally biased region" description="Basic and acidic residues" evidence="1">
    <location>
        <begin position="165"/>
        <end position="179"/>
    </location>
</feature>
<dbReference type="PANTHER" id="PTHR14038:SF6">
    <property type="entry name" value="PROTEIN PRRC2C"/>
    <property type="match status" value="1"/>
</dbReference>
<feature type="region of interest" description="Disordered" evidence="1">
    <location>
        <begin position="19"/>
        <end position="179"/>
    </location>
</feature>